<gene>
    <name evidence="1" type="ORF">VNO78_12248</name>
</gene>
<name>A0AAN9SV66_PSOTE</name>
<comment type="caution">
    <text evidence="1">The sequence shown here is derived from an EMBL/GenBank/DDBJ whole genome shotgun (WGS) entry which is preliminary data.</text>
</comment>
<dbReference type="Proteomes" id="UP001386955">
    <property type="component" value="Unassembled WGS sequence"/>
</dbReference>
<keyword evidence="2" id="KW-1185">Reference proteome</keyword>
<reference evidence="1 2" key="1">
    <citation type="submission" date="2024-01" db="EMBL/GenBank/DDBJ databases">
        <title>The genomes of 5 underutilized Papilionoideae crops provide insights into root nodulation and disease resistanc.</title>
        <authorList>
            <person name="Jiang F."/>
        </authorList>
    </citation>
    <scope>NUCLEOTIDE SEQUENCE [LARGE SCALE GENOMIC DNA]</scope>
    <source>
        <strain evidence="1">DUOXIRENSHENG_FW03</strain>
        <tissue evidence="1">Leaves</tissue>
    </source>
</reference>
<evidence type="ECO:0000313" key="1">
    <source>
        <dbReference type="EMBL" id="KAK7400939.1"/>
    </source>
</evidence>
<sequence>MDISLGSWLSKQCSYPSCAINCIMHNSPAKIATFGGPTFVGPSPAFSGPTLPKYELMMIHKTMRDLAVGWKQLDPRRMRQVVTTRA</sequence>
<dbReference type="AlphaFoldDB" id="A0AAN9SV66"/>
<organism evidence="1 2">
    <name type="scientific">Psophocarpus tetragonolobus</name>
    <name type="common">Winged bean</name>
    <name type="synonym">Dolichos tetragonolobus</name>
    <dbReference type="NCBI Taxonomy" id="3891"/>
    <lineage>
        <taxon>Eukaryota</taxon>
        <taxon>Viridiplantae</taxon>
        <taxon>Streptophyta</taxon>
        <taxon>Embryophyta</taxon>
        <taxon>Tracheophyta</taxon>
        <taxon>Spermatophyta</taxon>
        <taxon>Magnoliopsida</taxon>
        <taxon>eudicotyledons</taxon>
        <taxon>Gunneridae</taxon>
        <taxon>Pentapetalae</taxon>
        <taxon>rosids</taxon>
        <taxon>fabids</taxon>
        <taxon>Fabales</taxon>
        <taxon>Fabaceae</taxon>
        <taxon>Papilionoideae</taxon>
        <taxon>50 kb inversion clade</taxon>
        <taxon>NPAAA clade</taxon>
        <taxon>indigoferoid/millettioid clade</taxon>
        <taxon>Phaseoleae</taxon>
        <taxon>Psophocarpus</taxon>
    </lineage>
</organism>
<protein>
    <submittedName>
        <fullName evidence="1">Uncharacterized protein</fullName>
    </submittedName>
</protein>
<evidence type="ECO:0000313" key="2">
    <source>
        <dbReference type="Proteomes" id="UP001386955"/>
    </source>
</evidence>
<accession>A0AAN9SV66</accession>
<dbReference type="EMBL" id="JAYMYS010000003">
    <property type="protein sequence ID" value="KAK7400939.1"/>
    <property type="molecule type" value="Genomic_DNA"/>
</dbReference>
<proteinExistence type="predicted"/>